<dbReference type="Proteomes" id="UP001233172">
    <property type="component" value="Unassembled WGS sequence"/>
</dbReference>
<evidence type="ECO:0000313" key="1">
    <source>
        <dbReference type="EMBL" id="KAK0058795.1"/>
    </source>
</evidence>
<accession>A0AAD8BQC9</accession>
<evidence type="ECO:0000313" key="2">
    <source>
        <dbReference type="Proteomes" id="UP001233172"/>
    </source>
</evidence>
<reference evidence="1" key="1">
    <citation type="journal article" date="2023" name="PLoS Negl. Trop. Dis.">
        <title>A genome sequence for Biomphalaria pfeifferi, the major vector snail for the human-infecting parasite Schistosoma mansoni.</title>
        <authorList>
            <person name="Bu L."/>
            <person name="Lu L."/>
            <person name="Laidemitt M.R."/>
            <person name="Zhang S.M."/>
            <person name="Mutuku M."/>
            <person name="Mkoji G."/>
            <person name="Steinauer M."/>
            <person name="Loker E.S."/>
        </authorList>
    </citation>
    <scope>NUCLEOTIDE SEQUENCE</scope>
    <source>
        <strain evidence="1">KasaAsao</strain>
    </source>
</reference>
<protein>
    <submittedName>
        <fullName evidence="1">Uncharacterized protein</fullName>
    </submittedName>
</protein>
<reference evidence="1" key="2">
    <citation type="submission" date="2023-04" db="EMBL/GenBank/DDBJ databases">
        <authorList>
            <person name="Bu L."/>
            <person name="Lu L."/>
            <person name="Laidemitt M.R."/>
            <person name="Zhang S.M."/>
            <person name="Mutuku M."/>
            <person name="Mkoji G."/>
            <person name="Steinauer M."/>
            <person name="Loker E.S."/>
        </authorList>
    </citation>
    <scope>NUCLEOTIDE SEQUENCE</scope>
    <source>
        <strain evidence="1">KasaAsao</strain>
        <tissue evidence="1">Whole Snail</tissue>
    </source>
</reference>
<keyword evidence="2" id="KW-1185">Reference proteome</keyword>
<gene>
    <name evidence="1" type="ORF">Bpfe_011760</name>
</gene>
<name>A0AAD8BQC9_BIOPF</name>
<organism evidence="1 2">
    <name type="scientific">Biomphalaria pfeifferi</name>
    <name type="common">Bloodfluke planorb</name>
    <name type="synonym">Freshwater snail</name>
    <dbReference type="NCBI Taxonomy" id="112525"/>
    <lineage>
        <taxon>Eukaryota</taxon>
        <taxon>Metazoa</taxon>
        <taxon>Spiralia</taxon>
        <taxon>Lophotrochozoa</taxon>
        <taxon>Mollusca</taxon>
        <taxon>Gastropoda</taxon>
        <taxon>Heterobranchia</taxon>
        <taxon>Euthyneura</taxon>
        <taxon>Panpulmonata</taxon>
        <taxon>Hygrophila</taxon>
        <taxon>Lymnaeoidea</taxon>
        <taxon>Planorbidae</taxon>
        <taxon>Biomphalaria</taxon>
    </lineage>
</organism>
<sequence>MRNVEGFRVHEVLYADTKKEIRDPSVEIHLVKGFVTLISYHHCPVSHKSLREIMTNSADRSFDGFFNCLSCVMELKSCKTEQKSP</sequence>
<dbReference type="EMBL" id="JASAOG010000046">
    <property type="protein sequence ID" value="KAK0058795.1"/>
    <property type="molecule type" value="Genomic_DNA"/>
</dbReference>
<proteinExistence type="predicted"/>
<dbReference type="AlphaFoldDB" id="A0AAD8BQC9"/>
<comment type="caution">
    <text evidence="1">The sequence shown here is derived from an EMBL/GenBank/DDBJ whole genome shotgun (WGS) entry which is preliminary data.</text>
</comment>